<evidence type="ECO:0000313" key="2">
    <source>
        <dbReference type="EMBL" id="MFD2969134.1"/>
    </source>
</evidence>
<keyword evidence="3" id="KW-1185">Reference proteome</keyword>
<dbReference type="Proteomes" id="UP001597525">
    <property type="component" value="Unassembled WGS sequence"/>
</dbReference>
<dbReference type="EMBL" id="JBHUPB010000011">
    <property type="protein sequence ID" value="MFD2969134.1"/>
    <property type="molecule type" value="Genomic_DNA"/>
</dbReference>
<comment type="caution">
    <text evidence="2">The sequence shown here is derived from an EMBL/GenBank/DDBJ whole genome shotgun (WGS) entry which is preliminary data.</text>
</comment>
<evidence type="ECO:0000259" key="1">
    <source>
        <dbReference type="Pfam" id="PF24722"/>
    </source>
</evidence>
<dbReference type="InterPro" id="IPR056091">
    <property type="entry name" value="DUF7674"/>
</dbReference>
<organism evidence="2 3">
    <name type="scientific">Sphingobacterium bambusae</name>
    <dbReference type="NCBI Taxonomy" id="662858"/>
    <lineage>
        <taxon>Bacteria</taxon>
        <taxon>Pseudomonadati</taxon>
        <taxon>Bacteroidota</taxon>
        <taxon>Sphingobacteriia</taxon>
        <taxon>Sphingobacteriales</taxon>
        <taxon>Sphingobacteriaceae</taxon>
        <taxon>Sphingobacterium</taxon>
    </lineage>
</organism>
<accession>A0ABW6BLD8</accession>
<protein>
    <recommendedName>
        <fullName evidence="1">DUF7674 domain-containing protein</fullName>
    </recommendedName>
</protein>
<dbReference type="RefSeq" id="WP_320184622.1">
    <property type="nucleotide sequence ID" value="NZ_CP138332.1"/>
</dbReference>
<proteinExistence type="predicted"/>
<evidence type="ECO:0000313" key="3">
    <source>
        <dbReference type="Proteomes" id="UP001597525"/>
    </source>
</evidence>
<sequence>MRKLNYSRASYYLAGRFKEIRIEIRNLARHRNFAGVVQALVNYLKSLHSLGKLDKVSRYIDYLGKVYNQGNTYVQYIIENLFVRSLGSFQRRSDPACWDEMTRKMPKVFIEIYQRQMNEHLLIKH</sequence>
<feature type="domain" description="DUF7674" evidence="1">
    <location>
        <begin position="12"/>
        <end position="118"/>
    </location>
</feature>
<dbReference type="Pfam" id="PF24722">
    <property type="entry name" value="DUF7674"/>
    <property type="match status" value="1"/>
</dbReference>
<name>A0ABW6BLD8_9SPHI</name>
<gene>
    <name evidence="2" type="ORF">ACFS7Y_17200</name>
</gene>
<reference evidence="3" key="1">
    <citation type="journal article" date="2019" name="Int. J. Syst. Evol. Microbiol.">
        <title>The Global Catalogue of Microorganisms (GCM) 10K type strain sequencing project: providing services to taxonomists for standard genome sequencing and annotation.</title>
        <authorList>
            <consortium name="The Broad Institute Genomics Platform"/>
            <consortium name="The Broad Institute Genome Sequencing Center for Infectious Disease"/>
            <person name="Wu L."/>
            <person name="Ma J."/>
        </authorList>
    </citation>
    <scope>NUCLEOTIDE SEQUENCE [LARGE SCALE GENOMIC DNA]</scope>
    <source>
        <strain evidence="3">KCTC 22814</strain>
    </source>
</reference>